<keyword evidence="1" id="KW-0472">Membrane</keyword>
<reference evidence="2" key="2">
    <citation type="journal article" date="2015" name="Data Brief">
        <title>Shoot transcriptome of the giant reed, Arundo donax.</title>
        <authorList>
            <person name="Barrero R.A."/>
            <person name="Guerrero F.D."/>
            <person name="Moolhuijzen P."/>
            <person name="Goolsby J.A."/>
            <person name="Tidwell J."/>
            <person name="Bellgard S.E."/>
            <person name="Bellgard M.I."/>
        </authorList>
    </citation>
    <scope>NUCLEOTIDE SEQUENCE</scope>
    <source>
        <tissue evidence="2">Shoot tissue taken approximately 20 cm above the soil surface</tissue>
    </source>
</reference>
<reference evidence="2" key="1">
    <citation type="submission" date="2014-09" db="EMBL/GenBank/DDBJ databases">
        <authorList>
            <person name="Magalhaes I.L.F."/>
            <person name="Oliveira U."/>
            <person name="Santos F.R."/>
            <person name="Vidigal T.H.D.A."/>
            <person name="Brescovit A.D."/>
            <person name="Santos A.J."/>
        </authorList>
    </citation>
    <scope>NUCLEOTIDE SEQUENCE</scope>
    <source>
        <tissue evidence="2">Shoot tissue taken approximately 20 cm above the soil surface</tissue>
    </source>
</reference>
<protein>
    <submittedName>
        <fullName evidence="2">Uncharacterized protein</fullName>
    </submittedName>
</protein>
<name>A0A0A8ZSX6_ARUDO</name>
<evidence type="ECO:0000313" key="2">
    <source>
        <dbReference type="EMBL" id="JAD40788.1"/>
    </source>
</evidence>
<dbReference type="EMBL" id="GBRH01257107">
    <property type="protein sequence ID" value="JAD40788.1"/>
    <property type="molecule type" value="Transcribed_RNA"/>
</dbReference>
<keyword evidence="1" id="KW-0812">Transmembrane</keyword>
<sequence length="42" mass="4767">MTGTCPGCLSRYSELLILLLDNWLDLLSLFLAVHVYFSGLFM</sequence>
<feature type="transmembrane region" description="Helical" evidence="1">
    <location>
        <begin position="23"/>
        <end position="41"/>
    </location>
</feature>
<keyword evidence="1" id="KW-1133">Transmembrane helix</keyword>
<proteinExistence type="predicted"/>
<accession>A0A0A8ZSX6</accession>
<organism evidence="2">
    <name type="scientific">Arundo donax</name>
    <name type="common">Giant reed</name>
    <name type="synonym">Donax arundinaceus</name>
    <dbReference type="NCBI Taxonomy" id="35708"/>
    <lineage>
        <taxon>Eukaryota</taxon>
        <taxon>Viridiplantae</taxon>
        <taxon>Streptophyta</taxon>
        <taxon>Embryophyta</taxon>
        <taxon>Tracheophyta</taxon>
        <taxon>Spermatophyta</taxon>
        <taxon>Magnoliopsida</taxon>
        <taxon>Liliopsida</taxon>
        <taxon>Poales</taxon>
        <taxon>Poaceae</taxon>
        <taxon>PACMAD clade</taxon>
        <taxon>Arundinoideae</taxon>
        <taxon>Arundineae</taxon>
        <taxon>Arundo</taxon>
    </lineage>
</organism>
<dbReference type="AlphaFoldDB" id="A0A0A8ZSX6"/>
<evidence type="ECO:0000256" key="1">
    <source>
        <dbReference type="SAM" id="Phobius"/>
    </source>
</evidence>